<gene>
    <name evidence="2" type="ORF">QJ043_07135</name>
</gene>
<accession>A0ABT6ZLC6</accession>
<evidence type="ECO:0008006" key="4">
    <source>
        <dbReference type="Google" id="ProtNLM"/>
    </source>
</evidence>
<evidence type="ECO:0000313" key="3">
    <source>
        <dbReference type="Proteomes" id="UP001431693"/>
    </source>
</evidence>
<name>A0ABT6ZLC6_9ACTN</name>
<proteinExistence type="predicted"/>
<sequence>MAEEAEPQAEATVLTSDGAQVEAPSLPAEGTVVEAEPDPEPTPAEVLSATLQTVVEQHGAPTQTAFDLGYTSSTRLTGLAYAQLIDFDLDGTDELLVAYSTSDVGGPFDYVDYQVELWGVQDGEARLLLTETPHCGGGGNLMGVTVLDGRPYFLTGKGSADYDYRLYGLSDGQLVSRTVYRECEDPAYASAEIDGAPASLEDADAFLARIHEGATYAELDHRTGTGADALAITQETLATLGVA</sequence>
<dbReference type="Proteomes" id="UP001431693">
    <property type="component" value="Unassembled WGS sequence"/>
</dbReference>
<comment type="caution">
    <text evidence="2">The sequence shown here is derived from an EMBL/GenBank/DDBJ whole genome shotgun (WGS) entry which is preliminary data.</text>
</comment>
<feature type="region of interest" description="Disordered" evidence="1">
    <location>
        <begin position="1"/>
        <end position="42"/>
    </location>
</feature>
<keyword evidence="3" id="KW-1185">Reference proteome</keyword>
<evidence type="ECO:0000256" key="1">
    <source>
        <dbReference type="SAM" id="MobiDB-lite"/>
    </source>
</evidence>
<dbReference type="RefSeq" id="WP_283712969.1">
    <property type="nucleotide sequence ID" value="NZ_JASJEW010000002.1"/>
</dbReference>
<protein>
    <recommendedName>
        <fullName evidence="4">VCBS repeat-containing protein</fullName>
    </recommendedName>
</protein>
<organism evidence="2 3">
    <name type="scientific">Kribbibacterium absianum</name>
    <dbReference type="NCBI Taxonomy" id="3044210"/>
    <lineage>
        <taxon>Bacteria</taxon>
        <taxon>Bacillati</taxon>
        <taxon>Actinomycetota</taxon>
        <taxon>Coriobacteriia</taxon>
        <taxon>Coriobacteriales</taxon>
        <taxon>Kribbibacteriaceae</taxon>
        <taxon>Kribbibacterium</taxon>
    </lineage>
</organism>
<reference evidence="2" key="1">
    <citation type="submission" date="2023-05" db="EMBL/GenBank/DDBJ databases">
        <title>[olsenella] sp. nov., isolated from a pig farm feces dump.</title>
        <authorList>
            <person name="Chang Y.-H."/>
        </authorList>
    </citation>
    <scope>NUCLEOTIDE SEQUENCE</scope>
    <source>
        <strain evidence="2">YH-ols2217</strain>
    </source>
</reference>
<evidence type="ECO:0000313" key="2">
    <source>
        <dbReference type="EMBL" id="MDJ1129848.1"/>
    </source>
</evidence>
<dbReference type="EMBL" id="JASJEX010000003">
    <property type="protein sequence ID" value="MDJ1129848.1"/>
    <property type="molecule type" value="Genomic_DNA"/>
</dbReference>